<evidence type="ECO:0000256" key="4">
    <source>
        <dbReference type="ARBA" id="ARBA00022519"/>
    </source>
</evidence>
<dbReference type="Proteomes" id="UP000199286">
    <property type="component" value="Unassembled WGS sequence"/>
</dbReference>
<accession>A0A1H3L9N0</accession>
<sequence>MILVERLLGMLVRLAAGLGVASLLALMVLTVVTVVFRAIGIAFPGTYVLAELLLIPTVSFGLAYAAWDGAHTKVELLIQMFRPRLAQMSAGITLLLGTGFWGFVAWAGIEEALRRGRQGEKTPLLDISVAPFRWIMVAAICLLIAICVFRALQLITGKEARE</sequence>
<dbReference type="PANTHER" id="PTHR35011">
    <property type="entry name" value="2,3-DIKETO-L-GULONATE TRAP TRANSPORTER SMALL PERMEASE PROTEIN YIAM"/>
    <property type="match status" value="1"/>
</dbReference>
<feature type="transmembrane region" description="Helical" evidence="9">
    <location>
        <begin position="12"/>
        <end position="39"/>
    </location>
</feature>
<comment type="similarity">
    <text evidence="8 9">Belongs to the TRAP transporter small permease family.</text>
</comment>
<feature type="transmembrane region" description="Helical" evidence="9">
    <location>
        <begin position="88"/>
        <end position="109"/>
    </location>
</feature>
<reference evidence="11 12" key="1">
    <citation type="submission" date="2016-10" db="EMBL/GenBank/DDBJ databases">
        <authorList>
            <person name="de Groot N.N."/>
        </authorList>
    </citation>
    <scope>NUCLEOTIDE SEQUENCE [LARGE SCALE GENOMIC DNA]</scope>
    <source>
        <strain evidence="11 12">DSM 26880</strain>
    </source>
</reference>
<feature type="transmembrane region" description="Helical" evidence="9">
    <location>
        <begin position="45"/>
        <end position="67"/>
    </location>
</feature>
<name>A0A1H3L9N0_9RHOB</name>
<protein>
    <recommendedName>
        <fullName evidence="9">TRAP transporter small permease protein</fullName>
    </recommendedName>
</protein>
<dbReference type="AlphaFoldDB" id="A0A1H3L9N0"/>
<dbReference type="STRING" id="321339.SAMN05444340_11225"/>
<dbReference type="RefSeq" id="WP_089884063.1">
    <property type="nucleotide sequence ID" value="NZ_FNPF01000012.1"/>
</dbReference>
<evidence type="ECO:0000256" key="6">
    <source>
        <dbReference type="ARBA" id="ARBA00022989"/>
    </source>
</evidence>
<evidence type="ECO:0000256" key="1">
    <source>
        <dbReference type="ARBA" id="ARBA00004429"/>
    </source>
</evidence>
<keyword evidence="5 9" id="KW-0812">Transmembrane</keyword>
<evidence type="ECO:0000259" key="10">
    <source>
        <dbReference type="Pfam" id="PF04290"/>
    </source>
</evidence>
<comment type="subcellular location">
    <subcellularLocation>
        <location evidence="1 9">Cell inner membrane</location>
        <topology evidence="1 9">Multi-pass membrane protein</topology>
    </subcellularLocation>
</comment>
<keyword evidence="6 9" id="KW-1133">Transmembrane helix</keyword>
<evidence type="ECO:0000313" key="12">
    <source>
        <dbReference type="Proteomes" id="UP000199286"/>
    </source>
</evidence>
<keyword evidence="12" id="KW-1185">Reference proteome</keyword>
<dbReference type="GO" id="GO:0015740">
    <property type="term" value="P:C4-dicarboxylate transport"/>
    <property type="evidence" value="ECO:0007669"/>
    <property type="project" value="TreeGrafter"/>
</dbReference>
<feature type="transmembrane region" description="Helical" evidence="9">
    <location>
        <begin position="129"/>
        <end position="152"/>
    </location>
</feature>
<proteinExistence type="inferred from homology"/>
<feature type="domain" description="Tripartite ATP-independent periplasmic transporters DctQ component" evidence="10">
    <location>
        <begin position="26"/>
        <end position="156"/>
    </location>
</feature>
<dbReference type="InterPro" id="IPR055348">
    <property type="entry name" value="DctQ"/>
</dbReference>
<evidence type="ECO:0000313" key="11">
    <source>
        <dbReference type="EMBL" id="SDY61132.1"/>
    </source>
</evidence>
<organism evidence="11 12">
    <name type="scientific">Citreimonas salinaria</name>
    <dbReference type="NCBI Taxonomy" id="321339"/>
    <lineage>
        <taxon>Bacteria</taxon>
        <taxon>Pseudomonadati</taxon>
        <taxon>Pseudomonadota</taxon>
        <taxon>Alphaproteobacteria</taxon>
        <taxon>Rhodobacterales</taxon>
        <taxon>Roseobacteraceae</taxon>
        <taxon>Citreimonas</taxon>
    </lineage>
</organism>
<dbReference type="GO" id="GO:0005886">
    <property type="term" value="C:plasma membrane"/>
    <property type="evidence" value="ECO:0007669"/>
    <property type="project" value="UniProtKB-SubCell"/>
</dbReference>
<evidence type="ECO:0000256" key="5">
    <source>
        <dbReference type="ARBA" id="ARBA00022692"/>
    </source>
</evidence>
<evidence type="ECO:0000256" key="8">
    <source>
        <dbReference type="ARBA" id="ARBA00038436"/>
    </source>
</evidence>
<gene>
    <name evidence="11" type="ORF">SAMN05444340_11225</name>
</gene>
<dbReference type="GO" id="GO:0022857">
    <property type="term" value="F:transmembrane transporter activity"/>
    <property type="evidence" value="ECO:0007669"/>
    <property type="project" value="UniProtKB-UniRule"/>
</dbReference>
<evidence type="ECO:0000256" key="3">
    <source>
        <dbReference type="ARBA" id="ARBA00022475"/>
    </source>
</evidence>
<comment type="subunit">
    <text evidence="9">The complex comprises the extracytoplasmic solute receptor protein and the two transmembrane proteins.</text>
</comment>
<evidence type="ECO:0000256" key="9">
    <source>
        <dbReference type="RuleBase" id="RU369079"/>
    </source>
</evidence>
<keyword evidence="3" id="KW-1003">Cell membrane</keyword>
<dbReference type="InterPro" id="IPR007387">
    <property type="entry name" value="TRAP_DctQ"/>
</dbReference>
<dbReference type="OrthoDB" id="7874465at2"/>
<dbReference type="Pfam" id="PF04290">
    <property type="entry name" value="DctQ"/>
    <property type="match status" value="1"/>
</dbReference>
<keyword evidence="4 9" id="KW-0997">Cell inner membrane</keyword>
<evidence type="ECO:0000256" key="2">
    <source>
        <dbReference type="ARBA" id="ARBA00022448"/>
    </source>
</evidence>
<keyword evidence="2 9" id="KW-0813">Transport</keyword>
<evidence type="ECO:0000256" key="7">
    <source>
        <dbReference type="ARBA" id="ARBA00023136"/>
    </source>
</evidence>
<dbReference type="EMBL" id="FNPF01000012">
    <property type="protein sequence ID" value="SDY61132.1"/>
    <property type="molecule type" value="Genomic_DNA"/>
</dbReference>
<comment type="function">
    <text evidence="9">Part of the tripartite ATP-independent periplasmic (TRAP) transport system.</text>
</comment>
<dbReference type="PANTHER" id="PTHR35011:SF10">
    <property type="entry name" value="TRAP TRANSPORTER SMALL PERMEASE PROTEIN"/>
    <property type="match status" value="1"/>
</dbReference>
<keyword evidence="7 9" id="KW-0472">Membrane</keyword>